<evidence type="ECO:0000313" key="2">
    <source>
        <dbReference type="Proteomes" id="UP001519654"/>
    </source>
</evidence>
<accession>A0ABS5YNI7</accession>
<dbReference type="RefSeq" id="WP_215788267.1">
    <property type="nucleotide sequence ID" value="NZ_JAHKKG010000005.1"/>
</dbReference>
<name>A0ABS5YNI7_9ACTN</name>
<dbReference type="Proteomes" id="UP001519654">
    <property type="component" value="Unassembled WGS sequence"/>
</dbReference>
<sequence length="220" mass="24093">METLEWTGGIDACWNYWMCVPTTDRAGVLSALGLELLRRSSFDEAGEIINALAHEHDETISLVFVTPPIDGWTAVIGPWCDAFNARRAPDARALVERLSVAFGEAHAFYFGSQNDGNGWMIARDGETVRLCADQSAVTPIGESLPIELEWLTRLGLEPPVADLDDDDNFEFFYECSALAVARAISVDTVWGLPATAPRGDGVLAARSDDETARRWSTPDD</sequence>
<reference evidence="1 2" key="1">
    <citation type="submission" date="2021-06" db="EMBL/GenBank/DDBJ databases">
        <title>Actinoplanes lichenicola sp. nov., and Actinoplanes ovalisporus sp. nov., isolated from lichen in Thailand.</title>
        <authorList>
            <person name="Saeng-In P."/>
            <person name="Kanchanasin P."/>
            <person name="Yuki M."/>
            <person name="Kudo T."/>
            <person name="Ohkuma M."/>
            <person name="Phongsopitanun W."/>
            <person name="Tanasupawat S."/>
        </authorList>
    </citation>
    <scope>NUCLEOTIDE SEQUENCE [LARGE SCALE GENOMIC DNA]</scope>
    <source>
        <strain evidence="1 2">NBRC 110975</strain>
    </source>
</reference>
<organism evidence="1 2">
    <name type="scientific">Paractinoplanes bogorensis</name>
    <dbReference type="NCBI Taxonomy" id="1610840"/>
    <lineage>
        <taxon>Bacteria</taxon>
        <taxon>Bacillati</taxon>
        <taxon>Actinomycetota</taxon>
        <taxon>Actinomycetes</taxon>
        <taxon>Micromonosporales</taxon>
        <taxon>Micromonosporaceae</taxon>
        <taxon>Paractinoplanes</taxon>
    </lineage>
</organism>
<proteinExistence type="predicted"/>
<keyword evidence="2" id="KW-1185">Reference proteome</keyword>
<gene>
    <name evidence="1" type="ORF">KOI35_16100</name>
</gene>
<evidence type="ECO:0000313" key="1">
    <source>
        <dbReference type="EMBL" id="MBU2665027.1"/>
    </source>
</evidence>
<comment type="caution">
    <text evidence="1">The sequence shown here is derived from an EMBL/GenBank/DDBJ whole genome shotgun (WGS) entry which is preliminary data.</text>
</comment>
<protein>
    <submittedName>
        <fullName evidence="1">Uncharacterized protein</fullName>
    </submittedName>
</protein>
<dbReference type="EMBL" id="JAHKKG010000005">
    <property type="protein sequence ID" value="MBU2665027.1"/>
    <property type="molecule type" value="Genomic_DNA"/>
</dbReference>